<organism evidence="5">
    <name type="scientific">marine sediment metagenome</name>
    <dbReference type="NCBI Taxonomy" id="412755"/>
    <lineage>
        <taxon>unclassified sequences</taxon>
        <taxon>metagenomes</taxon>
        <taxon>ecological metagenomes</taxon>
    </lineage>
</organism>
<dbReference type="NCBIfam" id="NF001452">
    <property type="entry name" value="PRK00311.1"/>
    <property type="match status" value="1"/>
</dbReference>
<proteinExistence type="inferred from homology"/>
<dbReference type="Gene3D" id="3.20.20.60">
    <property type="entry name" value="Phosphoenolpyruvate-binding domains"/>
    <property type="match status" value="1"/>
</dbReference>
<dbReference type="Pfam" id="PF02548">
    <property type="entry name" value="Pantoate_transf"/>
    <property type="match status" value="1"/>
</dbReference>
<keyword evidence="4" id="KW-0808">Transferase</keyword>
<dbReference type="EMBL" id="BARW01006044">
    <property type="protein sequence ID" value="GAI85664.1"/>
    <property type="molecule type" value="Genomic_DNA"/>
</dbReference>
<dbReference type="GO" id="GO:0005737">
    <property type="term" value="C:cytoplasm"/>
    <property type="evidence" value="ECO:0007669"/>
    <property type="project" value="TreeGrafter"/>
</dbReference>
<dbReference type="AlphaFoldDB" id="X1U039"/>
<accession>X1U039</accession>
<dbReference type="SUPFAM" id="SSF51621">
    <property type="entry name" value="Phosphoenolpyruvate/pyruvate domain"/>
    <property type="match status" value="1"/>
</dbReference>
<dbReference type="InterPro" id="IPR015813">
    <property type="entry name" value="Pyrv/PenolPyrv_kinase-like_dom"/>
</dbReference>
<reference evidence="5" key="1">
    <citation type="journal article" date="2014" name="Front. Microbiol.">
        <title>High frequency of phylogenetically diverse reductive dehalogenase-homologous genes in deep subseafloor sedimentary metagenomes.</title>
        <authorList>
            <person name="Kawai M."/>
            <person name="Futagami T."/>
            <person name="Toyoda A."/>
            <person name="Takaki Y."/>
            <person name="Nishi S."/>
            <person name="Hori S."/>
            <person name="Arai W."/>
            <person name="Tsubouchi T."/>
            <person name="Morono Y."/>
            <person name="Uchiyama I."/>
            <person name="Ito T."/>
            <person name="Fujiyama A."/>
            <person name="Inagaki F."/>
            <person name="Takami H."/>
        </authorList>
    </citation>
    <scope>NUCLEOTIDE SEQUENCE</scope>
    <source>
        <strain evidence="5">Expedition CK06-06</strain>
    </source>
</reference>
<comment type="caution">
    <text evidence="5">The sequence shown here is derived from an EMBL/GenBank/DDBJ whole genome shotgun (WGS) entry which is preliminary data.</text>
</comment>
<dbReference type="FunFam" id="3.20.20.60:FF:000003">
    <property type="entry name" value="3-methyl-2-oxobutanoate hydroxymethyltransferase"/>
    <property type="match status" value="1"/>
</dbReference>
<gene>
    <name evidence="5" type="ORF">S12H4_12645</name>
</gene>
<protein>
    <recommendedName>
        <fullName evidence="3">3-methyl-2-oxobutanoate hydroxymethyltransferase</fullName>
        <ecNumber evidence="3">2.1.2.11</ecNumber>
    </recommendedName>
</protein>
<dbReference type="GO" id="GO:0015940">
    <property type="term" value="P:pantothenate biosynthetic process"/>
    <property type="evidence" value="ECO:0007669"/>
    <property type="project" value="InterPro"/>
</dbReference>
<dbReference type="PANTHER" id="PTHR20881:SF0">
    <property type="entry name" value="3-METHYL-2-OXOBUTANOATE HYDROXYMETHYLTRANSFERASE"/>
    <property type="match status" value="1"/>
</dbReference>
<evidence type="ECO:0000256" key="3">
    <source>
        <dbReference type="ARBA" id="ARBA00012618"/>
    </source>
</evidence>
<dbReference type="HAMAP" id="MF_00156">
    <property type="entry name" value="PanB"/>
    <property type="match status" value="1"/>
</dbReference>
<sequence>MSDKSLNVNDFKRMKHEGIRITALTAYEALFATILDEAGIDLILVGDSLGNIFQGRDTTIPVTLEEMIYHGEIVARAVSRSFVVVDMPFMSYQISLEDAVRNTGTVMKKTGCKAVKLEGGVRIKDTLKRIVEIGVPVLGHIGLTPQSVNVLGGYGVQGRNNQQKIIDDALAVEEAGAFAVVMENITSSLAREITEKLSIPTIGIGAGPYCDGQILVTQDMLGLFRKYTPKFVRKYAELYDTTLKALGSYIDDVQNGNFPSDKESFD</sequence>
<dbReference type="GO" id="GO:0003864">
    <property type="term" value="F:3-methyl-2-oxobutanoate hydroxymethyltransferase activity"/>
    <property type="evidence" value="ECO:0007669"/>
    <property type="project" value="UniProtKB-EC"/>
</dbReference>
<dbReference type="CDD" id="cd06557">
    <property type="entry name" value="KPHMT-like"/>
    <property type="match status" value="1"/>
</dbReference>
<dbReference type="InterPro" id="IPR040442">
    <property type="entry name" value="Pyrv_kinase-like_dom_sf"/>
</dbReference>
<dbReference type="PIRSF" id="PIRSF000388">
    <property type="entry name" value="Pantoate_hydroxy_MeTrfase"/>
    <property type="match status" value="1"/>
</dbReference>
<comment type="pathway">
    <text evidence="1">Cofactor biosynthesis; (R)-pantothenate biosynthesis; (R)-pantoate from 3-methyl-2-oxobutanoate: step 1/2.</text>
</comment>
<evidence type="ECO:0000313" key="5">
    <source>
        <dbReference type="EMBL" id="GAI85664.1"/>
    </source>
</evidence>
<evidence type="ECO:0000256" key="2">
    <source>
        <dbReference type="ARBA" id="ARBA00008676"/>
    </source>
</evidence>
<evidence type="ECO:0000256" key="1">
    <source>
        <dbReference type="ARBA" id="ARBA00005033"/>
    </source>
</evidence>
<dbReference type="NCBIfam" id="TIGR00222">
    <property type="entry name" value="panB"/>
    <property type="match status" value="1"/>
</dbReference>
<dbReference type="InterPro" id="IPR003700">
    <property type="entry name" value="Pantoate_hydroxy_MeTrfase"/>
</dbReference>
<comment type="similarity">
    <text evidence="2">Belongs to the PanB family.</text>
</comment>
<dbReference type="PANTHER" id="PTHR20881">
    <property type="entry name" value="3-METHYL-2-OXOBUTANOATE HYDROXYMETHYLTRANSFERASE"/>
    <property type="match status" value="1"/>
</dbReference>
<name>X1U039_9ZZZZ</name>
<dbReference type="EC" id="2.1.2.11" evidence="3"/>
<evidence type="ECO:0000256" key="4">
    <source>
        <dbReference type="ARBA" id="ARBA00022679"/>
    </source>
</evidence>
<dbReference type="GO" id="GO:0000287">
    <property type="term" value="F:magnesium ion binding"/>
    <property type="evidence" value="ECO:0007669"/>
    <property type="project" value="TreeGrafter"/>
</dbReference>